<dbReference type="AlphaFoldDB" id="A0A0X3Y0G3"/>
<accession>A0A0X3Y0G3</accession>
<comment type="caution">
    <text evidence="1">The sequence shown here is derived from an EMBL/GenBank/DDBJ whole genome shotgun (WGS) entry which is preliminary data.</text>
</comment>
<dbReference type="EMBL" id="LMVH01000001">
    <property type="protein sequence ID" value="KUL98469.1"/>
    <property type="molecule type" value="Genomic_DNA"/>
</dbReference>
<reference evidence="1 2" key="1">
    <citation type="submission" date="2015-10" db="EMBL/GenBank/DDBJ databases">
        <authorList>
            <person name="Gilbert D.G."/>
        </authorList>
    </citation>
    <scope>NUCLEOTIDE SEQUENCE [LARGE SCALE GENOMIC DNA]</scope>
    <source>
        <strain evidence="1 2">ChDC F311</strain>
    </source>
</reference>
<dbReference type="PROSITE" id="PS51257">
    <property type="entry name" value="PROKAR_LIPOPROTEIN"/>
    <property type="match status" value="1"/>
</dbReference>
<dbReference type="RefSeq" id="WP_059222517.1">
    <property type="nucleotide sequence ID" value="NZ_LMVH01000001.1"/>
</dbReference>
<sequence length="370" mass="44078">MIEKLYGKNINFLIGSGASCGEIPTLSSNYIDPISGKSLSIEEVLEENKTDEDLQNIIYLYYYHKILKIGYLEEIEKNNLVFQNYQKFLENLIKLLQRENYQKEKRMNIFTTNYDLFFEKVADCLVGKYEFYFNDGSSGNITKKLSMKNYHKKIYHTGIFDNFDREIPIINLFKLHGSVSWKYINDKNNKPREIKVEYFEDNYTKYPENLIEKVSNEEIDREKKEIENNKDLKEKIKNVKNELFEKFALIFPEKNKFKNTLYQEFYYQNLRQLSYELEKQNSILIVFGFSFGDEHIAEIVKRACNNPTLNIYIFCYSLNTENEILNNLKLEEFPNNIKTILPEDNGKIDFNIFLKKLFEVNSKIESDNNE</sequence>
<dbReference type="Proteomes" id="UP000054800">
    <property type="component" value="Unassembled WGS sequence"/>
</dbReference>
<organism evidence="1 2">
    <name type="scientific">Fusobacterium nucleatum subsp. nucleatum</name>
    <dbReference type="NCBI Taxonomy" id="76856"/>
    <lineage>
        <taxon>Bacteria</taxon>
        <taxon>Fusobacteriati</taxon>
        <taxon>Fusobacteriota</taxon>
        <taxon>Fusobacteriia</taxon>
        <taxon>Fusobacteriales</taxon>
        <taxon>Fusobacteriaceae</taxon>
        <taxon>Fusobacterium</taxon>
    </lineage>
</organism>
<gene>
    <name evidence="1" type="ORF">RO03_02755</name>
</gene>
<evidence type="ECO:0000313" key="2">
    <source>
        <dbReference type="Proteomes" id="UP000054800"/>
    </source>
</evidence>
<dbReference type="OrthoDB" id="9808492at2"/>
<evidence type="ECO:0000313" key="1">
    <source>
        <dbReference type="EMBL" id="KUL98469.1"/>
    </source>
</evidence>
<name>A0A0X3Y0G3_FUSNC</name>
<proteinExistence type="predicted"/>
<protein>
    <submittedName>
        <fullName evidence="1">Uncharacterized protein</fullName>
    </submittedName>
</protein>